<organism evidence="2 3">
    <name type="scientific">Flavobacterium swingsii</name>
    <dbReference type="NCBI Taxonomy" id="498292"/>
    <lineage>
        <taxon>Bacteria</taxon>
        <taxon>Pseudomonadati</taxon>
        <taxon>Bacteroidota</taxon>
        <taxon>Flavobacteriia</taxon>
        <taxon>Flavobacteriales</taxon>
        <taxon>Flavobacteriaceae</taxon>
        <taxon>Flavobacterium</taxon>
    </lineage>
</organism>
<dbReference type="OrthoDB" id="1120661at2"/>
<evidence type="ECO:0000256" key="1">
    <source>
        <dbReference type="SAM" id="SignalP"/>
    </source>
</evidence>
<feature type="chain" id="PRO_5011588921" evidence="1">
    <location>
        <begin position="19"/>
        <end position="183"/>
    </location>
</feature>
<name>A0A1I0ZWR8_9FLAO</name>
<dbReference type="RefSeq" id="WP_091477660.1">
    <property type="nucleotide sequence ID" value="NZ_FOJT01000006.1"/>
</dbReference>
<protein>
    <submittedName>
        <fullName evidence="2">Uncharacterized protein</fullName>
    </submittedName>
</protein>
<evidence type="ECO:0000313" key="3">
    <source>
        <dbReference type="Proteomes" id="UP000199604"/>
    </source>
</evidence>
<accession>A0A1I0ZWR8</accession>
<keyword evidence="1" id="KW-0732">Signal</keyword>
<keyword evidence="3" id="KW-1185">Reference proteome</keyword>
<dbReference type="AlphaFoldDB" id="A0A1I0ZWR8"/>
<evidence type="ECO:0000313" key="2">
    <source>
        <dbReference type="EMBL" id="SFB30031.1"/>
    </source>
</evidence>
<sequence>MKSKLISALLFVSTFMFAQTVKKEAETTKTKLEVFTSKTGSITKFTDFNTSGLKVSGIQTPLETLIRKVNSGILVAYFYQIKRNVTNSTASIEYTDIIEILKAIKTLKLEYDKDISLKPDYLENKFTTSDGFLIGYYADNSKNSWFIKLDKYNYKDETLSFDNVETLETAFNEAKLKIEDLKK</sequence>
<feature type="signal peptide" evidence="1">
    <location>
        <begin position="1"/>
        <end position="18"/>
    </location>
</feature>
<dbReference type="EMBL" id="FOJT01000006">
    <property type="protein sequence ID" value="SFB30031.1"/>
    <property type="molecule type" value="Genomic_DNA"/>
</dbReference>
<dbReference type="Proteomes" id="UP000199604">
    <property type="component" value="Unassembled WGS sequence"/>
</dbReference>
<reference evidence="3" key="1">
    <citation type="submission" date="2016-10" db="EMBL/GenBank/DDBJ databases">
        <authorList>
            <person name="Varghese N."/>
            <person name="Submissions S."/>
        </authorList>
    </citation>
    <scope>NUCLEOTIDE SEQUENCE [LARGE SCALE GENOMIC DNA]</scope>
    <source>
        <strain evidence="3">DSM 21789</strain>
    </source>
</reference>
<proteinExistence type="predicted"/>
<gene>
    <name evidence="2" type="ORF">SAMN05660845_2511</name>
</gene>